<feature type="transmembrane region" description="Helical" evidence="1">
    <location>
        <begin position="109"/>
        <end position="128"/>
    </location>
</feature>
<name>A0ABP6X6B9_9ACTN</name>
<feature type="transmembrane region" description="Helical" evidence="1">
    <location>
        <begin position="76"/>
        <end position="97"/>
    </location>
</feature>
<organism evidence="2 3">
    <name type="scientific">Microlunatus spumicola</name>
    <dbReference type="NCBI Taxonomy" id="81499"/>
    <lineage>
        <taxon>Bacteria</taxon>
        <taxon>Bacillati</taxon>
        <taxon>Actinomycetota</taxon>
        <taxon>Actinomycetes</taxon>
        <taxon>Propionibacteriales</taxon>
        <taxon>Propionibacteriaceae</taxon>
        <taxon>Microlunatus</taxon>
    </lineage>
</organism>
<evidence type="ECO:0008006" key="4">
    <source>
        <dbReference type="Google" id="ProtNLM"/>
    </source>
</evidence>
<gene>
    <name evidence="2" type="ORF">GCM10022197_15940</name>
</gene>
<feature type="transmembrane region" description="Helical" evidence="1">
    <location>
        <begin position="177"/>
        <end position="197"/>
    </location>
</feature>
<accession>A0ABP6X6B9</accession>
<keyword evidence="1" id="KW-0812">Transmembrane</keyword>
<proteinExistence type="predicted"/>
<protein>
    <recommendedName>
        <fullName evidence="4">DUF998 domain-containing protein</fullName>
    </recommendedName>
</protein>
<reference evidence="3" key="1">
    <citation type="journal article" date="2019" name="Int. J. Syst. Evol. Microbiol.">
        <title>The Global Catalogue of Microorganisms (GCM) 10K type strain sequencing project: providing services to taxonomists for standard genome sequencing and annotation.</title>
        <authorList>
            <consortium name="The Broad Institute Genomics Platform"/>
            <consortium name="The Broad Institute Genome Sequencing Center for Infectious Disease"/>
            <person name="Wu L."/>
            <person name="Ma J."/>
        </authorList>
    </citation>
    <scope>NUCLEOTIDE SEQUENCE [LARGE SCALE GENOMIC DNA]</scope>
    <source>
        <strain evidence="3">JCM 16540</strain>
    </source>
</reference>
<feature type="transmembrane region" description="Helical" evidence="1">
    <location>
        <begin position="140"/>
        <end position="165"/>
    </location>
</feature>
<keyword evidence="3" id="KW-1185">Reference proteome</keyword>
<keyword evidence="1" id="KW-1133">Transmembrane helix</keyword>
<dbReference type="InterPro" id="IPR009339">
    <property type="entry name" value="DUF998"/>
</dbReference>
<evidence type="ECO:0000256" key="1">
    <source>
        <dbReference type="SAM" id="Phobius"/>
    </source>
</evidence>
<comment type="caution">
    <text evidence="2">The sequence shown here is derived from an EMBL/GenBank/DDBJ whole genome shotgun (WGS) entry which is preliminary data.</text>
</comment>
<sequence>MTTPAPSATSAPAPGTALARTGAAALVAGPLVFLTLEAVSAWAWDYPAYSYARNWISDLGVPDPGTFQGRVIDSPLAWLMNTGFVLGGLALLLGVVAVTRAVAPRRTRVAALGLGVAAGIGYVLVGLTHTSTAAAADGTIVLHFAGASLAILGGNTLALVLGVHWRRRPGTRALGRTAALLGVLGLVAAATLLVTATSTSAPNGLVERVSVYTLLLFEIRTGLHLAARTTTGRSSTGDA</sequence>
<keyword evidence="1" id="KW-0472">Membrane</keyword>
<dbReference type="Pfam" id="PF06197">
    <property type="entry name" value="DUF998"/>
    <property type="match status" value="1"/>
</dbReference>
<evidence type="ECO:0000313" key="2">
    <source>
        <dbReference type="EMBL" id="GAA3561179.1"/>
    </source>
</evidence>
<dbReference type="RefSeq" id="WP_204911468.1">
    <property type="nucleotide sequence ID" value="NZ_BAAAYR010000001.1"/>
</dbReference>
<feature type="transmembrane region" description="Helical" evidence="1">
    <location>
        <begin position="23"/>
        <end position="44"/>
    </location>
</feature>
<dbReference type="Proteomes" id="UP001500767">
    <property type="component" value="Unassembled WGS sequence"/>
</dbReference>
<evidence type="ECO:0000313" key="3">
    <source>
        <dbReference type="Proteomes" id="UP001500767"/>
    </source>
</evidence>
<dbReference type="EMBL" id="BAAAYR010000001">
    <property type="protein sequence ID" value="GAA3561179.1"/>
    <property type="molecule type" value="Genomic_DNA"/>
</dbReference>